<dbReference type="AlphaFoldDB" id="A0AAN7WXU8"/>
<proteinExistence type="predicted"/>
<sequence length="109" mass="11553">MEEEIQKSPNFTVSAAGVCASLDCASVLLHMFNSAGGPVFALRPRSARGRPVHRHVSALLMDGAASLTRPSASAPLPASLTLSSPAPTMERILKGSPDFTERVRRVPLM</sequence>
<protein>
    <submittedName>
        <fullName evidence="1">Uncharacterized protein</fullName>
    </submittedName>
</protein>
<comment type="caution">
    <text evidence="1">The sequence shown here is derived from an EMBL/GenBank/DDBJ whole genome shotgun (WGS) entry which is preliminary data.</text>
</comment>
<keyword evidence="2" id="KW-1185">Reference proteome</keyword>
<evidence type="ECO:0000313" key="1">
    <source>
        <dbReference type="EMBL" id="KAK5850545.1"/>
    </source>
</evidence>
<dbReference type="Proteomes" id="UP001346869">
    <property type="component" value="Unassembled WGS sequence"/>
</dbReference>
<accession>A0AAN7WXU8</accession>
<evidence type="ECO:0000313" key="2">
    <source>
        <dbReference type="Proteomes" id="UP001346869"/>
    </source>
</evidence>
<reference evidence="1 2" key="2">
    <citation type="journal article" date="2023" name="Mol. Biol. Evol.">
        <title>Genomics of Secondarily Temperate Adaptation in the Only Non-Antarctic Icefish.</title>
        <authorList>
            <person name="Rivera-Colon A.G."/>
            <person name="Rayamajhi N."/>
            <person name="Minhas B.F."/>
            <person name="Madrigal G."/>
            <person name="Bilyk K.T."/>
            <person name="Yoon V."/>
            <person name="Hune M."/>
            <person name="Gregory S."/>
            <person name="Cheng C.H.C."/>
            <person name="Catchen J.M."/>
        </authorList>
    </citation>
    <scope>NUCLEOTIDE SEQUENCE [LARGE SCALE GENOMIC DNA]</scope>
    <source>
        <strain evidence="1">JMC-PN-2008</strain>
    </source>
</reference>
<reference evidence="1 2" key="1">
    <citation type="journal article" date="2023" name="Genes (Basel)">
        <title>Chromosome-Level Genome Assembly and Circadian Gene Repertoire of the Patagonia Blennie Eleginops maclovinus-The Closest Ancestral Proxy of Antarctic Cryonotothenioids.</title>
        <authorList>
            <person name="Cheng C.C."/>
            <person name="Rivera-Colon A.G."/>
            <person name="Minhas B.F."/>
            <person name="Wilson L."/>
            <person name="Rayamajhi N."/>
            <person name="Vargas-Chacoff L."/>
            <person name="Catchen J.M."/>
        </authorList>
    </citation>
    <scope>NUCLEOTIDE SEQUENCE [LARGE SCALE GENOMIC DNA]</scope>
    <source>
        <strain evidence="1">JMC-PN-2008</strain>
    </source>
</reference>
<organism evidence="1 2">
    <name type="scientific">Eleginops maclovinus</name>
    <name type="common">Patagonian blennie</name>
    <name type="synonym">Eleginus maclovinus</name>
    <dbReference type="NCBI Taxonomy" id="56733"/>
    <lineage>
        <taxon>Eukaryota</taxon>
        <taxon>Metazoa</taxon>
        <taxon>Chordata</taxon>
        <taxon>Craniata</taxon>
        <taxon>Vertebrata</taxon>
        <taxon>Euteleostomi</taxon>
        <taxon>Actinopterygii</taxon>
        <taxon>Neopterygii</taxon>
        <taxon>Teleostei</taxon>
        <taxon>Neoteleostei</taxon>
        <taxon>Acanthomorphata</taxon>
        <taxon>Eupercaria</taxon>
        <taxon>Perciformes</taxon>
        <taxon>Notothenioidei</taxon>
        <taxon>Eleginopidae</taxon>
        <taxon>Eleginops</taxon>
    </lineage>
</organism>
<gene>
    <name evidence="1" type="ORF">PBY51_001415</name>
</gene>
<dbReference type="EMBL" id="JAUZQC010000022">
    <property type="protein sequence ID" value="KAK5850545.1"/>
    <property type="molecule type" value="Genomic_DNA"/>
</dbReference>
<name>A0AAN7WXU8_ELEMC</name>